<reference evidence="1" key="1">
    <citation type="journal article" date="2021" name="Proc. Natl. Acad. Sci. U.S.A.">
        <title>A Catalog of Tens of Thousands of Viruses from Human Metagenomes Reveals Hidden Associations with Chronic Diseases.</title>
        <authorList>
            <person name="Tisza M.J."/>
            <person name="Buck C.B."/>
        </authorList>
    </citation>
    <scope>NUCLEOTIDE SEQUENCE</scope>
    <source>
        <strain evidence="1">CtFiA6</strain>
    </source>
</reference>
<accession>A0A8S5LGP8</accession>
<dbReference type="EMBL" id="BK014714">
    <property type="protein sequence ID" value="DAD69063.1"/>
    <property type="molecule type" value="Genomic_DNA"/>
</dbReference>
<name>A0A8S5LGP8_9CAUD</name>
<evidence type="ECO:0000313" key="1">
    <source>
        <dbReference type="EMBL" id="DAD69063.1"/>
    </source>
</evidence>
<sequence>MSKIIDITDKLSFEGNPKLIVRGVEIEVNTDAPTVLKFMKLISDEESSEASTVLKSYELLFSLENREKIESLNLDFSDFMVVVKSAMSFINGNGDRAGEK</sequence>
<protein>
    <submittedName>
        <fullName evidence="1">Uncharacterized protein</fullName>
    </submittedName>
</protein>
<proteinExistence type="predicted"/>
<organism evidence="1">
    <name type="scientific">Siphoviridae sp. ctFiA6</name>
    <dbReference type="NCBI Taxonomy" id="2823573"/>
    <lineage>
        <taxon>Viruses</taxon>
        <taxon>Duplodnaviria</taxon>
        <taxon>Heunggongvirae</taxon>
        <taxon>Uroviricota</taxon>
        <taxon>Caudoviricetes</taxon>
    </lineage>
</organism>